<reference evidence="3 4" key="1">
    <citation type="submission" date="2017-10" db="EMBL/GenBank/DDBJ databases">
        <title>Comparative genomics in systemic dimorphic fungi from Ajellomycetaceae.</title>
        <authorList>
            <person name="Munoz J.F."/>
            <person name="Mcewen J.G."/>
            <person name="Clay O.K."/>
            <person name="Cuomo C.A."/>
        </authorList>
    </citation>
    <scope>NUCLEOTIDE SEQUENCE [LARGE SCALE GENOMIC DNA]</scope>
    <source>
        <strain evidence="3 4">UAMH5409</strain>
    </source>
</reference>
<protein>
    <submittedName>
        <fullName evidence="3">Uncharacterized protein</fullName>
    </submittedName>
</protein>
<evidence type="ECO:0000313" key="3">
    <source>
        <dbReference type="EMBL" id="PGH18246.1"/>
    </source>
</evidence>
<keyword evidence="4" id="KW-1185">Reference proteome</keyword>
<accession>A0A2B7Y9P3</accession>
<evidence type="ECO:0000313" key="4">
    <source>
        <dbReference type="Proteomes" id="UP000223968"/>
    </source>
</evidence>
<feature type="transmembrane region" description="Helical" evidence="2">
    <location>
        <begin position="95"/>
        <end position="117"/>
    </location>
</feature>
<feature type="region of interest" description="Disordered" evidence="1">
    <location>
        <begin position="1"/>
        <end position="49"/>
    </location>
</feature>
<keyword evidence="2" id="KW-0812">Transmembrane</keyword>
<gene>
    <name evidence="3" type="ORF">AJ79_00585</name>
</gene>
<comment type="caution">
    <text evidence="3">The sequence shown here is derived from an EMBL/GenBank/DDBJ whole genome shotgun (WGS) entry which is preliminary data.</text>
</comment>
<dbReference type="Proteomes" id="UP000223968">
    <property type="component" value="Unassembled WGS sequence"/>
</dbReference>
<evidence type="ECO:0000256" key="1">
    <source>
        <dbReference type="SAM" id="MobiDB-lite"/>
    </source>
</evidence>
<keyword evidence="2" id="KW-0472">Membrane</keyword>
<feature type="transmembrane region" description="Helical" evidence="2">
    <location>
        <begin position="124"/>
        <end position="148"/>
    </location>
</feature>
<keyword evidence="2" id="KW-1133">Transmembrane helix</keyword>
<feature type="compositionally biased region" description="Low complexity" evidence="1">
    <location>
        <begin position="14"/>
        <end position="49"/>
    </location>
</feature>
<feature type="transmembrane region" description="Helical" evidence="2">
    <location>
        <begin position="154"/>
        <end position="176"/>
    </location>
</feature>
<dbReference type="AlphaFoldDB" id="A0A2B7Y9P3"/>
<dbReference type="Pfam" id="PF16015">
    <property type="entry name" value="Promethin"/>
    <property type="match status" value="1"/>
</dbReference>
<name>A0A2B7Y9P3_9EURO</name>
<evidence type="ECO:0000256" key="2">
    <source>
        <dbReference type="SAM" id="Phobius"/>
    </source>
</evidence>
<dbReference type="EMBL" id="PDNB01000005">
    <property type="protein sequence ID" value="PGH18246.1"/>
    <property type="molecule type" value="Genomic_DNA"/>
</dbReference>
<proteinExistence type="predicted"/>
<organism evidence="3 4">
    <name type="scientific">Helicocarpus griseus UAMH5409</name>
    <dbReference type="NCBI Taxonomy" id="1447875"/>
    <lineage>
        <taxon>Eukaryota</taxon>
        <taxon>Fungi</taxon>
        <taxon>Dikarya</taxon>
        <taxon>Ascomycota</taxon>
        <taxon>Pezizomycotina</taxon>
        <taxon>Eurotiomycetes</taxon>
        <taxon>Eurotiomycetidae</taxon>
        <taxon>Onygenales</taxon>
        <taxon>Ajellomycetaceae</taxon>
        <taxon>Helicocarpus</taxon>
    </lineage>
</organism>
<sequence>METIPENLATSNATVPHANGTNTTTTTTLPVTTTLTAPEPKTTSSKDTTPSSPTLFAALLSLFRSVQAIITPYLLQSLKSHLSPLLQAYAAQLAAHPHLTTFLTLQLLFATVPLLLFTFFATGTVFFSLFLALLGVAAICMAVVGGALMVLVPVLATGIIVGGIAWIWCWGMWYGVDFVGRAFGLLEGKGSTDGARKGPGGNKDSMRGWETMWERWRGEGKGRAN</sequence>